<organism evidence="1 2">
    <name type="scientific">Smittium simulii</name>
    <dbReference type="NCBI Taxonomy" id="133385"/>
    <lineage>
        <taxon>Eukaryota</taxon>
        <taxon>Fungi</taxon>
        <taxon>Fungi incertae sedis</taxon>
        <taxon>Zoopagomycota</taxon>
        <taxon>Kickxellomycotina</taxon>
        <taxon>Harpellomycetes</taxon>
        <taxon>Harpellales</taxon>
        <taxon>Legeriomycetaceae</taxon>
        <taxon>Smittium</taxon>
    </lineage>
</organism>
<sequence>MSNVPGVIPSAAARVPLIPTKRTRLEYSTVAKTGYIDPATKNDYKQPTVVTVQETLLNKKSYRYRLPGYTVIESKSDHNLGGNGLLIALKNNSGLQIFELKQHPH</sequence>
<evidence type="ECO:0000313" key="2">
    <source>
        <dbReference type="Proteomes" id="UP000245383"/>
    </source>
</evidence>
<protein>
    <submittedName>
        <fullName evidence="1">Uncharacterized protein</fullName>
    </submittedName>
</protein>
<dbReference type="OrthoDB" id="5566681at2759"/>
<evidence type="ECO:0000313" key="1">
    <source>
        <dbReference type="EMBL" id="PVU95999.1"/>
    </source>
</evidence>
<reference evidence="1 2" key="1">
    <citation type="journal article" date="2018" name="MBio">
        <title>Comparative Genomics Reveals the Core Gene Toolbox for the Fungus-Insect Symbiosis.</title>
        <authorList>
            <person name="Wang Y."/>
            <person name="Stata M."/>
            <person name="Wang W."/>
            <person name="Stajich J.E."/>
            <person name="White M.M."/>
            <person name="Moncalvo J.M."/>
        </authorList>
    </citation>
    <scope>NUCLEOTIDE SEQUENCE [LARGE SCALE GENOMIC DNA]</scope>
    <source>
        <strain evidence="1 2">SWE-8-4</strain>
    </source>
</reference>
<dbReference type="EMBL" id="MBFR01000043">
    <property type="protein sequence ID" value="PVU95999.1"/>
    <property type="molecule type" value="Genomic_DNA"/>
</dbReference>
<name>A0A2T9YUK9_9FUNG</name>
<comment type="caution">
    <text evidence="1">The sequence shown here is derived from an EMBL/GenBank/DDBJ whole genome shotgun (WGS) entry which is preliminary data.</text>
</comment>
<proteinExistence type="predicted"/>
<dbReference type="Proteomes" id="UP000245383">
    <property type="component" value="Unassembled WGS sequence"/>
</dbReference>
<dbReference type="AlphaFoldDB" id="A0A2T9YUK9"/>
<keyword evidence="2" id="KW-1185">Reference proteome</keyword>
<accession>A0A2T9YUK9</accession>
<gene>
    <name evidence="1" type="ORF">BB561_001463</name>
</gene>